<dbReference type="AlphaFoldDB" id="A0A383F657"/>
<organism evidence="1">
    <name type="scientific">marine metagenome</name>
    <dbReference type="NCBI Taxonomy" id="408172"/>
    <lineage>
        <taxon>unclassified sequences</taxon>
        <taxon>metagenomes</taxon>
        <taxon>ecological metagenomes</taxon>
    </lineage>
</organism>
<dbReference type="EMBL" id="UINC01231563">
    <property type="protein sequence ID" value="SVE64153.1"/>
    <property type="molecule type" value="Genomic_DNA"/>
</dbReference>
<feature type="non-terminal residue" evidence="1">
    <location>
        <position position="178"/>
    </location>
</feature>
<dbReference type="InterPro" id="IPR015943">
    <property type="entry name" value="WD40/YVTN_repeat-like_dom_sf"/>
</dbReference>
<proteinExistence type="predicted"/>
<evidence type="ECO:0000313" key="1">
    <source>
        <dbReference type="EMBL" id="SVE64153.1"/>
    </source>
</evidence>
<dbReference type="Gene3D" id="2.130.10.10">
    <property type="entry name" value="YVTN repeat-like/Quinoprotein amine dehydrogenase"/>
    <property type="match status" value="1"/>
</dbReference>
<sequence>MVLTRFFFFLFTTLILAQPRAKYRPFDWLLFKEPGKINSLSEGYEYLYIATSHGGIYRYSLYSNQYDFPITTAQGLQSNNITGVHFDHNTGIIWASSLGFLQYSYTREGDWRQINLVDLGLRSNDRISRRGNSENYVWAEANVVYIKMDKTSGILSGIYPRPDELNINWSSDQYSIQN</sequence>
<evidence type="ECO:0008006" key="2">
    <source>
        <dbReference type="Google" id="ProtNLM"/>
    </source>
</evidence>
<reference evidence="1" key="1">
    <citation type="submission" date="2018-05" db="EMBL/GenBank/DDBJ databases">
        <authorList>
            <person name="Lanie J.A."/>
            <person name="Ng W.-L."/>
            <person name="Kazmierczak K.M."/>
            <person name="Andrzejewski T.M."/>
            <person name="Davidsen T.M."/>
            <person name="Wayne K.J."/>
            <person name="Tettelin H."/>
            <person name="Glass J.I."/>
            <person name="Rusch D."/>
            <person name="Podicherti R."/>
            <person name="Tsui H.-C.T."/>
            <person name="Winkler M.E."/>
        </authorList>
    </citation>
    <scope>NUCLEOTIDE SEQUENCE</scope>
</reference>
<name>A0A383F657_9ZZZZ</name>
<protein>
    <recommendedName>
        <fullName evidence="2">Hybrid sensor histidine kinase/response regulator</fullName>
    </recommendedName>
</protein>
<accession>A0A383F657</accession>
<dbReference type="SUPFAM" id="SSF63829">
    <property type="entry name" value="Calcium-dependent phosphotriesterase"/>
    <property type="match status" value="1"/>
</dbReference>
<gene>
    <name evidence="1" type="ORF">METZ01_LOCUS517007</name>
</gene>